<keyword evidence="9" id="KW-1185">Reference proteome</keyword>
<evidence type="ECO:0000256" key="4">
    <source>
        <dbReference type="ARBA" id="ARBA00023136"/>
    </source>
</evidence>
<evidence type="ECO:0000256" key="5">
    <source>
        <dbReference type="SAM" id="Phobius"/>
    </source>
</evidence>
<dbReference type="Proteomes" id="UP000221165">
    <property type="component" value="Unassembled WGS sequence"/>
</dbReference>
<organism evidence="8 9">
    <name type="scientific">Cystoisospora suis</name>
    <dbReference type="NCBI Taxonomy" id="483139"/>
    <lineage>
        <taxon>Eukaryota</taxon>
        <taxon>Sar</taxon>
        <taxon>Alveolata</taxon>
        <taxon>Apicomplexa</taxon>
        <taxon>Conoidasida</taxon>
        <taxon>Coccidia</taxon>
        <taxon>Eucoccidiorida</taxon>
        <taxon>Eimeriorina</taxon>
        <taxon>Sarcocystidae</taxon>
        <taxon>Cystoisospora</taxon>
    </lineage>
</organism>
<dbReference type="OrthoDB" id="9970435at2759"/>
<evidence type="ECO:0000256" key="6">
    <source>
        <dbReference type="SAM" id="SignalP"/>
    </source>
</evidence>
<feature type="signal peptide" evidence="6">
    <location>
        <begin position="1"/>
        <end position="19"/>
    </location>
</feature>
<name>A0A2C6KF06_9APIC</name>
<evidence type="ECO:0000256" key="1">
    <source>
        <dbReference type="ARBA" id="ARBA00004141"/>
    </source>
</evidence>
<gene>
    <name evidence="8" type="ORF">CSUI_011114</name>
</gene>
<dbReference type="VEuPathDB" id="ToxoDB:CSUI_011114"/>
<comment type="caution">
    <text evidence="8">The sequence shown here is derived from an EMBL/GenBank/DDBJ whole genome shotgun (WGS) entry which is preliminary data.</text>
</comment>
<feature type="chain" id="PRO_5013265389" evidence="6">
    <location>
        <begin position="20"/>
        <end position="111"/>
    </location>
</feature>
<dbReference type="InterPro" id="IPR004342">
    <property type="entry name" value="EXS_C"/>
</dbReference>
<dbReference type="AlphaFoldDB" id="A0A2C6KF06"/>
<dbReference type="RefSeq" id="XP_067916809.1">
    <property type="nucleotide sequence ID" value="XM_068071215.1"/>
</dbReference>
<keyword evidence="6" id="KW-0732">Signal</keyword>
<feature type="transmembrane region" description="Helical" evidence="5">
    <location>
        <begin position="77"/>
        <end position="97"/>
    </location>
</feature>
<keyword evidence="3 5" id="KW-1133">Transmembrane helix</keyword>
<dbReference type="GeneID" id="94434426"/>
<dbReference type="EMBL" id="MIGC01009750">
    <property type="protein sequence ID" value="PHJ15075.1"/>
    <property type="molecule type" value="Genomic_DNA"/>
</dbReference>
<keyword evidence="4 5" id="KW-0472">Membrane</keyword>
<evidence type="ECO:0000256" key="3">
    <source>
        <dbReference type="ARBA" id="ARBA00022989"/>
    </source>
</evidence>
<feature type="transmembrane region" description="Helical" evidence="5">
    <location>
        <begin position="32"/>
        <end position="56"/>
    </location>
</feature>
<sequence length="111" mass="12632">MTILLLNIILASLTPASNPKFSMQTLLAYLPIYRFLFACNFATMASSISIAVMEMYGVNYKFLLDVDPKSQVDSSTLFGIAAVQQMTFLFTFTAFLFDYKFALLFNRPHTW</sequence>
<evidence type="ECO:0000256" key="2">
    <source>
        <dbReference type="ARBA" id="ARBA00022692"/>
    </source>
</evidence>
<feature type="domain" description="EXS" evidence="7">
    <location>
        <begin position="30"/>
        <end position="100"/>
    </location>
</feature>
<protein>
    <submittedName>
        <fullName evidence="8">Spx domain-containing protein</fullName>
    </submittedName>
</protein>
<evidence type="ECO:0000259" key="7">
    <source>
        <dbReference type="Pfam" id="PF03124"/>
    </source>
</evidence>
<evidence type="ECO:0000313" key="9">
    <source>
        <dbReference type="Proteomes" id="UP000221165"/>
    </source>
</evidence>
<evidence type="ECO:0000313" key="8">
    <source>
        <dbReference type="EMBL" id="PHJ15075.1"/>
    </source>
</evidence>
<dbReference type="GO" id="GO:0016020">
    <property type="term" value="C:membrane"/>
    <property type="evidence" value="ECO:0007669"/>
    <property type="project" value="UniProtKB-SubCell"/>
</dbReference>
<feature type="non-terminal residue" evidence="8">
    <location>
        <position position="111"/>
    </location>
</feature>
<reference evidence="8 9" key="1">
    <citation type="journal article" date="2017" name="Int. J. Parasitol.">
        <title>The genome of the protozoan parasite Cystoisospora suis and a reverse vaccinology approach to identify vaccine candidates.</title>
        <authorList>
            <person name="Palmieri N."/>
            <person name="Shrestha A."/>
            <person name="Ruttkowski B."/>
            <person name="Beck T."/>
            <person name="Vogl C."/>
            <person name="Tomley F."/>
            <person name="Blake D.P."/>
            <person name="Joachim A."/>
        </authorList>
    </citation>
    <scope>NUCLEOTIDE SEQUENCE [LARGE SCALE GENOMIC DNA]</scope>
    <source>
        <strain evidence="8 9">Wien I</strain>
    </source>
</reference>
<accession>A0A2C6KF06</accession>
<keyword evidence="2 5" id="KW-0812">Transmembrane</keyword>
<proteinExistence type="predicted"/>
<dbReference type="Pfam" id="PF03124">
    <property type="entry name" value="EXS"/>
    <property type="match status" value="1"/>
</dbReference>
<comment type="subcellular location">
    <subcellularLocation>
        <location evidence="1">Membrane</location>
        <topology evidence="1">Multi-pass membrane protein</topology>
    </subcellularLocation>
</comment>